<dbReference type="GO" id="GO:0019867">
    <property type="term" value="C:outer membrane"/>
    <property type="evidence" value="ECO:0007669"/>
    <property type="project" value="InterPro"/>
</dbReference>
<dbReference type="Pfam" id="PF06725">
    <property type="entry name" value="3D"/>
    <property type="match status" value="1"/>
</dbReference>
<keyword evidence="2" id="KW-0812">Transmembrane</keyword>
<dbReference type="InterPro" id="IPR010611">
    <property type="entry name" value="3D_dom"/>
</dbReference>
<evidence type="ECO:0000259" key="3">
    <source>
        <dbReference type="PROSITE" id="PS51109"/>
    </source>
</evidence>
<comment type="caution">
    <text evidence="4">The sequence shown here is derived from an EMBL/GenBank/DDBJ whole genome shotgun (WGS) entry which is preliminary data.</text>
</comment>
<dbReference type="Gene3D" id="2.20.230.10">
    <property type="entry name" value="Resuscitation-promoting factor rpfb"/>
    <property type="match status" value="1"/>
</dbReference>
<dbReference type="PROSITE" id="PS51109">
    <property type="entry name" value="G5"/>
    <property type="match status" value="1"/>
</dbReference>
<dbReference type="GO" id="GO:0009254">
    <property type="term" value="P:peptidoglycan turnover"/>
    <property type="evidence" value="ECO:0007669"/>
    <property type="project" value="InterPro"/>
</dbReference>
<keyword evidence="2" id="KW-1133">Transmembrane helix</keyword>
<dbReference type="InterPro" id="IPR051933">
    <property type="entry name" value="Resuscitation_pf_RpfB"/>
</dbReference>
<dbReference type="InterPro" id="IPR036908">
    <property type="entry name" value="RlpA-like_sf"/>
</dbReference>
<evidence type="ECO:0000313" key="5">
    <source>
        <dbReference type="Proteomes" id="UP000602050"/>
    </source>
</evidence>
<dbReference type="Proteomes" id="UP000602050">
    <property type="component" value="Unassembled WGS sequence"/>
</dbReference>
<reference evidence="4" key="2">
    <citation type="submission" date="2020-09" db="EMBL/GenBank/DDBJ databases">
        <authorList>
            <person name="Sun Q."/>
            <person name="Zhou Y."/>
        </authorList>
    </citation>
    <scope>NUCLEOTIDE SEQUENCE</scope>
    <source>
        <strain evidence="4">CGMCC 1.12360</strain>
    </source>
</reference>
<evidence type="ECO:0000256" key="1">
    <source>
        <dbReference type="ARBA" id="ARBA00022729"/>
    </source>
</evidence>
<dbReference type="PANTHER" id="PTHR39160:SF4">
    <property type="entry name" value="RESUSCITATION-PROMOTING FACTOR RPFB"/>
    <property type="match status" value="1"/>
</dbReference>
<sequence>MHFLSKLLPASKGKLAVSVIGVLALLIFSIAVFYEISKTEVTIIDNGNEETVQTHVNTVEELLKELGIEVKEHDYLSHSLQEELTAGMTITYETAKKVTVAVDGKEETYYTTADTIEQFFAENDIAFSDGDDISHSLKDQIKEGLSIQIHRQFEVVIRDGNDEHKVKTTGGTVKSLLEEIDIELGEKDKITPDLNEEVEKGTAIEIIRVVVKEEVVEENIPFQAITKKDPNLEKGKEKVITEGKEGKITKTFEVTYENGEEVDRKLVSEEKEDKVDKVVAIGTKEFKQNLQTLSASGSSNKSSSPANGKTFTVTASAFTSSCSGCSGYTATGMNLKSNPNAKVIAVDPRVIPLGSRVWVEGYGEAIAGDTGGHIKGNRIDVHVPSKSAAYQWGVRKVKVKILD</sequence>
<organism evidence="4 5">
    <name type="scientific">Compostibacillus humi</name>
    <dbReference type="NCBI Taxonomy" id="1245525"/>
    <lineage>
        <taxon>Bacteria</taxon>
        <taxon>Bacillati</taxon>
        <taxon>Bacillota</taxon>
        <taxon>Bacilli</taxon>
        <taxon>Bacillales</taxon>
        <taxon>Bacillaceae</taxon>
        <taxon>Compostibacillus</taxon>
    </lineage>
</organism>
<reference evidence="4" key="1">
    <citation type="journal article" date="2014" name="Int. J. Syst. Evol. Microbiol.">
        <title>Complete genome sequence of Corynebacterium casei LMG S-19264T (=DSM 44701T), isolated from a smear-ripened cheese.</title>
        <authorList>
            <consortium name="US DOE Joint Genome Institute (JGI-PGF)"/>
            <person name="Walter F."/>
            <person name="Albersmeier A."/>
            <person name="Kalinowski J."/>
            <person name="Ruckert C."/>
        </authorList>
    </citation>
    <scope>NUCLEOTIDE SEQUENCE</scope>
    <source>
        <strain evidence="4">CGMCC 1.12360</strain>
    </source>
</reference>
<dbReference type="Pfam" id="PF07501">
    <property type="entry name" value="G5"/>
    <property type="match status" value="1"/>
</dbReference>
<feature type="domain" description="G5" evidence="3">
    <location>
        <begin position="206"/>
        <end position="285"/>
    </location>
</feature>
<protein>
    <recommendedName>
        <fullName evidence="3">G5 domain-containing protein</fullName>
    </recommendedName>
</protein>
<accession>A0A8J2XHQ3</accession>
<dbReference type="CDD" id="cd22786">
    <property type="entry name" value="DPBB_YuiC-like"/>
    <property type="match status" value="1"/>
</dbReference>
<dbReference type="AlphaFoldDB" id="A0A8J2XHQ3"/>
<evidence type="ECO:0000256" key="2">
    <source>
        <dbReference type="SAM" id="Phobius"/>
    </source>
</evidence>
<dbReference type="RefSeq" id="WP_188393347.1">
    <property type="nucleotide sequence ID" value="NZ_BMEV01000095.1"/>
</dbReference>
<dbReference type="SMART" id="SM01208">
    <property type="entry name" value="G5"/>
    <property type="match status" value="1"/>
</dbReference>
<dbReference type="PANTHER" id="PTHR39160">
    <property type="entry name" value="CELL WALL-BINDING PROTEIN YOCH"/>
    <property type="match status" value="1"/>
</dbReference>
<name>A0A8J2XHQ3_9BACI</name>
<dbReference type="SUPFAM" id="SSF50685">
    <property type="entry name" value="Barwin-like endoglucanases"/>
    <property type="match status" value="1"/>
</dbReference>
<proteinExistence type="predicted"/>
<keyword evidence="1" id="KW-0732">Signal</keyword>
<dbReference type="InterPro" id="IPR011098">
    <property type="entry name" value="G5_dom"/>
</dbReference>
<dbReference type="InterPro" id="IPR007137">
    <property type="entry name" value="DUF348"/>
</dbReference>
<keyword evidence="2" id="KW-0472">Membrane</keyword>
<dbReference type="EMBL" id="BMEV01000095">
    <property type="protein sequence ID" value="GFZ89991.1"/>
    <property type="molecule type" value="Genomic_DNA"/>
</dbReference>
<dbReference type="Gene3D" id="2.40.40.10">
    <property type="entry name" value="RlpA-like domain"/>
    <property type="match status" value="1"/>
</dbReference>
<gene>
    <name evidence="4" type="primary">yabE</name>
    <name evidence="4" type="ORF">GCM10010978_31410</name>
</gene>
<dbReference type="GO" id="GO:0004553">
    <property type="term" value="F:hydrolase activity, hydrolyzing O-glycosyl compounds"/>
    <property type="evidence" value="ECO:0007669"/>
    <property type="project" value="InterPro"/>
</dbReference>
<evidence type="ECO:0000313" key="4">
    <source>
        <dbReference type="EMBL" id="GFZ89991.1"/>
    </source>
</evidence>
<dbReference type="Pfam" id="PF03990">
    <property type="entry name" value="DUF348"/>
    <property type="match status" value="3"/>
</dbReference>
<feature type="transmembrane region" description="Helical" evidence="2">
    <location>
        <begin position="15"/>
        <end position="34"/>
    </location>
</feature>
<keyword evidence="5" id="KW-1185">Reference proteome</keyword>